<evidence type="ECO:0000313" key="1">
    <source>
        <dbReference type="EMBL" id="CAF4300091.1"/>
    </source>
</evidence>
<sequence>NFVPGETTVSSNVVAENTRSISETKQNGYLYNKDSSWSIINLI</sequence>
<comment type="caution">
    <text evidence="1">The sequence shown here is derived from an EMBL/GenBank/DDBJ whole genome shotgun (WGS) entry which is preliminary data.</text>
</comment>
<gene>
    <name evidence="1" type="ORF">GIL414_LOCUS25803</name>
</gene>
<name>A0A8S2TVB8_9BILA</name>
<protein>
    <submittedName>
        <fullName evidence="1">Uncharacterized protein</fullName>
    </submittedName>
</protein>
<reference evidence="1" key="1">
    <citation type="submission" date="2021-02" db="EMBL/GenBank/DDBJ databases">
        <authorList>
            <person name="Nowell W R."/>
        </authorList>
    </citation>
    <scope>NUCLEOTIDE SEQUENCE</scope>
</reference>
<organism evidence="1 2">
    <name type="scientific">Rotaria magnacalcarata</name>
    <dbReference type="NCBI Taxonomy" id="392030"/>
    <lineage>
        <taxon>Eukaryota</taxon>
        <taxon>Metazoa</taxon>
        <taxon>Spiralia</taxon>
        <taxon>Gnathifera</taxon>
        <taxon>Rotifera</taxon>
        <taxon>Eurotatoria</taxon>
        <taxon>Bdelloidea</taxon>
        <taxon>Philodinida</taxon>
        <taxon>Philodinidae</taxon>
        <taxon>Rotaria</taxon>
    </lineage>
</organism>
<proteinExistence type="predicted"/>
<dbReference type="EMBL" id="CAJOBJ010036006">
    <property type="protein sequence ID" value="CAF4300091.1"/>
    <property type="molecule type" value="Genomic_DNA"/>
</dbReference>
<dbReference type="Proteomes" id="UP000681720">
    <property type="component" value="Unassembled WGS sequence"/>
</dbReference>
<feature type="non-terminal residue" evidence="1">
    <location>
        <position position="1"/>
    </location>
</feature>
<evidence type="ECO:0000313" key="2">
    <source>
        <dbReference type="Proteomes" id="UP000681720"/>
    </source>
</evidence>
<dbReference type="AlphaFoldDB" id="A0A8S2TVB8"/>
<accession>A0A8S2TVB8</accession>